<dbReference type="GO" id="GO:0003700">
    <property type="term" value="F:DNA-binding transcription factor activity"/>
    <property type="evidence" value="ECO:0007669"/>
    <property type="project" value="InterPro"/>
</dbReference>
<dbReference type="Pfam" id="PF04082">
    <property type="entry name" value="Fungal_trans"/>
    <property type="match status" value="1"/>
</dbReference>
<reference evidence="3" key="1">
    <citation type="submission" date="2022-08" db="EMBL/GenBank/DDBJ databases">
        <authorList>
            <consortium name="DOE Joint Genome Institute"/>
            <person name="Min B."/>
            <person name="Riley R."/>
            <person name="Sierra-Patev S."/>
            <person name="Naranjo-Ortiz M."/>
            <person name="Looney B."/>
            <person name="Konkel Z."/>
            <person name="Slot J.C."/>
            <person name="Sakamoto Y."/>
            <person name="Steenwyk J.L."/>
            <person name="Rokas A."/>
            <person name="Carro J."/>
            <person name="Camarero S."/>
            <person name="Ferreira P."/>
            <person name="Molpeceres G."/>
            <person name="Ruiz-Duenas F.J."/>
            <person name="Serrano A."/>
            <person name="Henrissat B."/>
            <person name="Drula E."/>
            <person name="Hughes K.W."/>
            <person name="Mata J.L."/>
            <person name="Ishikawa N.K."/>
            <person name="Vargas-Isla R."/>
            <person name="Ushijima S."/>
            <person name="Smith C.A."/>
            <person name="Ahrendt S."/>
            <person name="Andreopoulos W."/>
            <person name="He G."/>
            <person name="Labutti K."/>
            <person name="Lipzen A."/>
            <person name="Ng V."/>
            <person name="Sandor L."/>
            <person name="Barry K."/>
            <person name="Martinez A.T."/>
            <person name="Xiao Y."/>
            <person name="Gibbons J.G."/>
            <person name="Terashima K."/>
            <person name="Hibbett D.S."/>
            <person name="Grigoriev I.V."/>
        </authorList>
    </citation>
    <scope>NUCLEOTIDE SEQUENCE</scope>
    <source>
        <strain evidence="3">TFB9207</strain>
    </source>
</reference>
<comment type="caution">
    <text evidence="3">The sequence shown here is derived from an EMBL/GenBank/DDBJ whole genome shotgun (WGS) entry which is preliminary data.</text>
</comment>
<accession>A0AA38PCW8</accession>
<dbReference type="CDD" id="cd12148">
    <property type="entry name" value="fungal_TF_MHR"/>
    <property type="match status" value="1"/>
</dbReference>
<dbReference type="PANTHER" id="PTHR46910">
    <property type="entry name" value="TRANSCRIPTION FACTOR PDR1"/>
    <property type="match status" value="1"/>
</dbReference>
<evidence type="ECO:0000259" key="2">
    <source>
        <dbReference type="SMART" id="SM00906"/>
    </source>
</evidence>
<dbReference type="InterPro" id="IPR007219">
    <property type="entry name" value="XnlR_reg_dom"/>
</dbReference>
<protein>
    <submittedName>
        <fullName evidence="3">Fungal-specific transcription factor domain-containing protein</fullName>
    </submittedName>
</protein>
<dbReference type="AlphaFoldDB" id="A0AA38PCW8"/>
<name>A0AA38PCW8_9AGAR</name>
<proteinExistence type="predicted"/>
<dbReference type="GO" id="GO:0008270">
    <property type="term" value="F:zinc ion binding"/>
    <property type="evidence" value="ECO:0007669"/>
    <property type="project" value="InterPro"/>
</dbReference>
<feature type="domain" description="Xylanolytic transcriptional activator regulatory" evidence="2">
    <location>
        <begin position="298"/>
        <end position="370"/>
    </location>
</feature>
<dbReference type="PANTHER" id="PTHR46910:SF38">
    <property type="entry name" value="ZN(2)-C6 FUNGAL-TYPE DOMAIN-CONTAINING PROTEIN"/>
    <property type="match status" value="1"/>
</dbReference>
<evidence type="ECO:0000313" key="3">
    <source>
        <dbReference type="EMBL" id="KAJ3840261.1"/>
    </source>
</evidence>
<gene>
    <name evidence="3" type="ORF">F5878DRAFT_659582</name>
</gene>
<dbReference type="SMART" id="SM00906">
    <property type="entry name" value="Fungal_trans"/>
    <property type="match status" value="1"/>
</dbReference>
<dbReference type="Proteomes" id="UP001163846">
    <property type="component" value="Unassembled WGS sequence"/>
</dbReference>
<sequence length="789" mass="88989">MIHHSPKDQSTKRFEATQTAISCILAEPDTYPFPEDPDEMRTLVIEISQYAYFLQKAGQPVKVVASPAGPPLSLTPSSARSSTPDTYTIPYLSDHPPRADDQDASTISDRLEELTLSQQSNRHYGPSSNFLLVQTLLDFKQEATGHKQNIDQGFRRPEFWCIYPWQEKSQNQDRTSMLKFPEDDLLHELIDAYFVHFEPFLPLLHRPTFEKSIAEGLHLRDRGFGQVVLGVCAVASRHSGDPRSMPEGTQSDHSLGWRWYSQISLDVSSFLEAPRLYDLQLCILIVVYLQASSVSESSWITLGIAMRLGQAVGLHRKQPDHPRTIKRELWIRVFWAIIACDTYASLFLGRPRVTTADDFDVEFPMDCDQEFWDNASSEDELLVQSSSEKPTRVTFWIYFLKLLEIAGSTHKLIYPIRRTGLNSTVLGQDRISRNRNAVMELDSALNAWVSSIPDYIRWDPKQSDRILLLQTAMLYCSYYWVQVTSYVGIPIHKKFIPGPGQEAVLNGFPSMAICANAARSTIRIFEVCKAGHSSPINLPSLFVSAIILLINFWRGKRSNAVMNTSAEMREVYKCFELIRPYEKRFQGAGRMIDILNKIISVGHLDIPFSPTTPAYERSPDPGSDISFEIAGYPSSSSFSRGSLNEAPRSFINHQPPLPFYANEIASLPHYSSTPAPSSLPHLQSIGAGTSYLRYDSANGLNFRSTAEAMPQSPSEKPTNIRDSTNVNIDNHTGELRFQQDTSVSTFFSNPPGGFDNHMANGTDEDWLTFMQNVEDILQSSTVDFRMSID</sequence>
<organism evidence="3 4">
    <name type="scientific">Lentinula raphanica</name>
    <dbReference type="NCBI Taxonomy" id="153919"/>
    <lineage>
        <taxon>Eukaryota</taxon>
        <taxon>Fungi</taxon>
        <taxon>Dikarya</taxon>
        <taxon>Basidiomycota</taxon>
        <taxon>Agaricomycotina</taxon>
        <taxon>Agaricomycetes</taxon>
        <taxon>Agaricomycetidae</taxon>
        <taxon>Agaricales</taxon>
        <taxon>Marasmiineae</taxon>
        <taxon>Omphalotaceae</taxon>
        <taxon>Lentinula</taxon>
    </lineage>
</organism>
<dbReference type="GO" id="GO:0006351">
    <property type="term" value="P:DNA-templated transcription"/>
    <property type="evidence" value="ECO:0007669"/>
    <property type="project" value="InterPro"/>
</dbReference>
<keyword evidence="4" id="KW-1185">Reference proteome</keyword>
<dbReference type="EMBL" id="MU806087">
    <property type="protein sequence ID" value="KAJ3840261.1"/>
    <property type="molecule type" value="Genomic_DNA"/>
</dbReference>
<dbReference type="InterPro" id="IPR050987">
    <property type="entry name" value="AtrR-like"/>
</dbReference>
<evidence type="ECO:0000313" key="4">
    <source>
        <dbReference type="Proteomes" id="UP001163846"/>
    </source>
</evidence>
<keyword evidence="1" id="KW-0539">Nucleus</keyword>
<evidence type="ECO:0000256" key="1">
    <source>
        <dbReference type="ARBA" id="ARBA00023242"/>
    </source>
</evidence>
<dbReference type="GO" id="GO:0003677">
    <property type="term" value="F:DNA binding"/>
    <property type="evidence" value="ECO:0007669"/>
    <property type="project" value="InterPro"/>
</dbReference>